<keyword evidence="1" id="KW-0479">Metal-binding</keyword>
<feature type="region of interest" description="Disordered" evidence="2">
    <location>
        <begin position="260"/>
        <end position="292"/>
    </location>
</feature>
<evidence type="ECO:0000313" key="3">
    <source>
        <dbReference type="Proteomes" id="UP000694891"/>
    </source>
</evidence>
<feature type="compositionally biased region" description="Basic residues" evidence="2">
    <location>
        <begin position="384"/>
        <end position="396"/>
    </location>
</feature>
<feature type="compositionally biased region" description="Low complexity" evidence="2">
    <location>
        <begin position="120"/>
        <end position="129"/>
    </location>
</feature>
<feature type="region of interest" description="Disordered" evidence="2">
    <location>
        <begin position="159"/>
        <end position="182"/>
    </location>
</feature>
<sequence length="396" mass="43632">MFLLEAPSMDRAAPQRRTVYRISLTLVKRENLEEKQRGGGLLEQLQEVEDEAEGLSSGGCRRNFRTFSTGQLELGRMKLCRRLQPAKDQNPAGGAGGKKNKLLKARSVEESGSEPPPGPDGASSGEAPALSPALRSGLLRRSCSFRNWTGSELRRLKAKDKLHSSSGCIHQTDADPSREKSRTLEVGAILNRTDSMSDLSRWDRARAKNRTLDNSDLQRLQKEAGGGGGGGGGLLLRAAAGRCSERRLVRFFSGFFSRRDAATPTGSPDTGRGRRRRPVLAQSSTESVNGSDDAFVNSQEWTLSRTVPELKVGIVGNLASGKSALVHRYLTGTYVQEESPEGRNPVLFPKSSWISFFSVFPPKSSRSNKIDDKRRADKTTDNKKTRRYRLKRRLAE</sequence>
<feature type="compositionally biased region" description="Basic and acidic residues" evidence="2">
    <location>
        <begin position="172"/>
        <end position="182"/>
    </location>
</feature>
<dbReference type="GO" id="GO:0008270">
    <property type="term" value="F:zinc ion binding"/>
    <property type="evidence" value="ECO:0007669"/>
    <property type="project" value="UniProtKB-KW"/>
</dbReference>
<dbReference type="AlphaFoldDB" id="A0A9Y4TUX8"/>
<evidence type="ECO:0000256" key="2">
    <source>
        <dbReference type="SAM" id="MobiDB-lite"/>
    </source>
</evidence>
<dbReference type="GeneID" id="103368790"/>
<dbReference type="Proteomes" id="UP000694891">
    <property type="component" value="Unplaced"/>
</dbReference>
<reference evidence="4" key="1">
    <citation type="submission" date="2025-08" db="UniProtKB">
        <authorList>
            <consortium name="RefSeq"/>
        </authorList>
    </citation>
    <scope>IDENTIFICATION</scope>
</reference>
<dbReference type="RefSeq" id="XP_008295495.1">
    <property type="nucleotide sequence ID" value="XM_008297273.1"/>
</dbReference>
<dbReference type="PANTHER" id="PTHR45819">
    <property type="entry name" value="CENTAURIN-GAMMA-1A"/>
    <property type="match status" value="1"/>
</dbReference>
<evidence type="ECO:0000313" key="4">
    <source>
        <dbReference type="RefSeq" id="XP_008295495.1"/>
    </source>
</evidence>
<evidence type="ECO:0000256" key="1">
    <source>
        <dbReference type="ARBA" id="ARBA00022771"/>
    </source>
</evidence>
<feature type="region of interest" description="Disordered" evidence="2">
    <location>
        <begin position="106"/>
        <end position="130"/>
    </location>
</feature>
<keyword evidence="1" id="KW-0863">Zinc-finger</keyword>
<dbReference type="InterPro" id="IPR051282">
    <property type="entry name" value="Arf-GAP_GTPase_ANK_PH"/>
</dbReference>
<dbReference type="GO" id="GO:0003924">
    <property type="term" value="F:GTPase activity"/>
    <property type="evidence" value="ECO:0007669"/>
    <property type="project" value="TreeGrafter"/>
</dbReference>
<keyword evidence="3" id="KW-1185">Reference proteome</keyword>
<organism evidence="3 4">
    <name type="scientific">Stegastes partitus</name>
    <name type="common">bicolor damselfish</name>
    <dbReference type="NCBI Taxonomy" id="144197"/>
    <lineage>
        <taxon>Eukaryota</taxon>
        <taxon>Metazoa</taxon>
        <taxon>Chordata</taxon>
        <taxon>Craniata</taxon>
        <taxon>Vertebrata</taxon>
        <taxon>Euteleostomi</taxon>
        <taxon>Actinopterygii</taxon>
        <taxon>Neopterygii</taxon>
        <taxon>Teleostei</taxon>
        <taxon>Neoteleostei</taxon>
        <taxon>Acanthomorphata</taxon>
        <taxon>Ovalentaria</taxon>
        <taxon>Pomacentridae</taxon>
        <taxon>Stegastes</taxon>
    </lineage>
</organism>
<dbReference type="GO" id="GO:0005096">
    <property type="term" value="F:GTPase activator activity"/>
    <property type="evidence" value="ECO:0007669"/>
    <property type="project" value="TreeGrafter"/>
</dbReference>
<feature type="compositionally biased region" description="Polar residues" evidence="2">
    <location>
        <begin position="281"/>
        <end position="292"/>
    </location>
</feature>
<gene>
    <name evidence="4" type="primary">LOC103368790</name>
</gene>
<feature type="compositionally biased region" description="Basic and acidic residues" evidence="2">
    <location>
        <begin position="368"/>
        <end position="383"/>
    </location>
</feature>
<dbReference type="Gene3D" id="3.40.50.300">
    <property type="entry name" value="P-loop containing nucleotide triphosphate hydrolases"/>
    <property type="match status" value="1"/>
</dbReference>
<name>A0A9Y4TUX8_9TELE</name>
<protein>
    <submittedName>
        <fullName evidence="4">Uncharacterized protein LOC103368790</fullName>
    </submittedName>
</protein>
<dbReference type="PANTHER" id="PTHR45819:SF8">
    <property type="entry name" value="ARF-GAP WITH GTPASE, ANK REPEAT AND PH DOMAIN-CONTAINING PROTEIN 11"/>
    <property type="match status" value="1"/>
</dbReference>
<dbReference type="InterPro" id="IPR027417">
    <property type="entry name" value="P-loop_NTPase"/>
</dbReference>
<feature type="region of interest" description="Disordered" evidence="2">
    <location>
        <begin position="364"/>
        <end position="396"/>
    </location>
</feature>
<proteinExistence type="predicted"/>
<accession>A0A9Y4TUX8</accession>
<keyword evidence="1" id="KW-0862">Zinc</keyword>